<gene>
    <name evidence="1" type="ORF">COX24_04020</name>
</gene>
<dbReference type="AlphaFoldDB" id="A0A2G9ZE05"/>
<feature type="non-terminal residue" evidence="1">
    <location>
        <position position="68"/>
    </location>
</feature>
<evidence type="ECO:0000313" key="1">
    <source>
        <dbReference type="EMBL" id="PIP31367.1"/>
    </source>
</evidence>
<dbReference type="EMBL" id="PCSB01000085">
    <property type="protein sequence ID" value="PIP31367.1"/>
    <property type="molecule type" value="Genomic_DNA"/>
</dbReference>
<evidence type="ECO:0008006" key="3">
    <source>
        <dbReference type="Google" id="ProtNLM"/>
    </source>
</evidence>
<name>A0A2G9ZE05_9BACT</name>
<comment type="caution">
    <text evidence="1">The sequence shown here is derived from an EMBL/GenBank/DDBJ whole genome shotgun (WGS) entry which is preliminary data.</text>
</comment>
<organism evidence="1 2">
    <name type="scientific">bacterium (Candidatus Gribaldobacteria) CG23_combo_of_CG06-09_8_20_14_all_37_87_8</name>
    <dbReference type="NCBI Taxonomy" id="2014278"/>
    <lineage>
        <taxon>Bacteria</taxon>
        <taxon>Candidatus Gribaldobacteria</taxon>
    </lineage>
</organism>
<reference evidence="1 2" key="1">
    <citation type="submission" date="2017-09" db="EMBL/GenBank/DDBJ databases">
        <title>Depth-based differentiation of microbial function through sediment-hosted aquifers and enrichment of novel symbionts in the deep terrestrial subsurface.</title>
        <authorList>
            <person name="Probst A.J."/>
            <person name="Ladd B."/>
            <person name="Jarett J.K."/>
            <person name="Geller-Mcgrath D.E."/>
            <person name="Sieber C.M."/>
            <person name="Emerson J.B."/>
            <person name="Anantharaman K."/>
            <person name="Thomas B.C."/>
            <person name="Malmstrom R."/>
            <person name="Stieglmeier M."/>
            <person name="Klingl A."/>
            <person name="Woyke T."/>
            <person name="Ryan C.M."/>
            <person name="Banfield J.F."/>
        </authorList>
    </citation>
    <scope>NUCLEOTIDE SEQUENCE [LARGE SCALE GENOMIC DNA]</scope>
    <source>
        <strain evidence="1">CG23_combo_of_CG06-09_8_20_14_all_37_87_8</strain>
    </source>
</reference>
<protein>
    <recommendedName>
        <fullName evidence="3">Helix-turn-helix domain-containing protein</fullName>
    </recommendedName>
</protein>
<dbReference type="Proteomes" id="UP000230447">
    <property type="component" value="Unassembled WGS sequence"/>
</dbReference>
<accession>A0A2G9ZE05</accession>
<proteinExistence type="predicted"/>
<sequence>MKVELKLYQDEEWLRQMLDEQDKLLSEIADLCEVSLSTVSRWAARFEIRKIRTYSGDRSGPNNPFWKG</sequence>
<evidence type="ECO:0000313" key="2">
    <source>
        <dbReference type="Proteomes" id="UP000230447"/>
    </source>
</evidence>